<dbReference type="EC" id="3.6.4.13" evidence="11"/>
<evidence type="ECO:0000256" key="5">
    <source>
        <dbReference type="ARBA" id="ARBA00038437"/>
    </source>
</evidence>
<dbReference type="CDD" id="cd00268">
    <property type="entry name" value="DEADc"/>
    <property type="match status" value="1"/>
</dbReference>
<evidence type="ECO:0000256" key="6">
    <source>
        <dbReference type="PROSITE-ProRule" id="PRU00552"/>
    </source>
</evidence>
<dbReference type="CDD" id="cd18787">
    <property type="entry name" value="SF2_C_DEAD"/>
    <property type="match status" value="1"/>
</dbReference>
<dbReference type="PROSITE" id="PS51195">
    <property type="entry name" value="Q_MOTIF"/>
    <property type="match status" value="1"/>
</dbReference>
<dbReference type="InterPro" id="IPR000629">
    <property type="entry name" value="RNA-helicase_DEAD-box_CS"/>
</dbReference>
<accession>A0A7M1AXP7</accession>
<keyword evidence="3 7" id="KW-0347">Helicase</keyword>
<evidence type="ECO:0000313" key="12">
    <source>
        <dbReference type="Proteomes" id="UP000593910"/>
    </source>
</evidence>
<reference evidence="11 12" key="1">
    <citation type="submission" date="2019-06" db="EMBL/GenBank/DDBJ databases">
        <title>Sulfurimonas gotlandica sp. nov., a chemoautotrophic and psychrotolerant epsilonproteobacterium isolated from a pelagic redoxcline, and an emended description of the genus Sulfurimonas.</title>
        <authorList>
            <person name="Wang S."/>
            <person name="Jiang L."/>
            <person name="Shao Z."/>
        </authorList>
    </citation>
    <scope>NUCLEOTIDE SEQUENCE [LARGE SCALE GENOMIC DNA]</scope>
    <source>
        <strain evidence="11 12">B2</strain>
    </source>
</reference>
<dbReference type="InterPro" id="IPR014001">
    <property type="entry name" value="Helicase_ATP-bd"/>
</dbReference>
<keyword evidence="2 7" id="KW-0378">Hydrolase</keyword>
<keyword evidence="1 7" id="KW-0547">Nucleotide-binding</keyword>
<dbReference type="SUPFAM" id="SSF52540">
    <property type="entry name" value="P-loop containing nucleoside triphosphate hydrolases"/>
    <property type="match status" value="1"/>
</dbReference>
<comment type="similarity">
    <text evidence="5 7">Belongs to the DEAD box helicase family.</text>
</comment>
<dbReference type="GO" id="GO:0016787">
    <property type="term" value="F:hydrolase activity"/>
    <property type="evidence" value="ECO:0007669"/>
    <property type="project" value="UniProtKB-KW"/>
</dbReference>
<dbReference type="RefSeq" id="WP_193113544.1">
    <property type="nucleotide sequence ID" value="NZ_CP041165.1"/>
</dbReference>
<feature type="domain" description="Helicase C-terminal" evidence="9">
    <location>
        <begin position="217"/>
        <end position="381"/>
    </location>
</feature>
<evidence type="ECO:0000259" key="10">
    <source>
        <dbReference type="PROSITE" id="PS51195"/>
    </source>
</evidence>
<evidence type="ECO:0000259" key="8">
    <source>
        <dbReference type="PROSITE" id="PS51192"/>
    </source>
</evidence>
<protein>
    <submittedName>
        <fullName evidence="11">ATP-dependent RNA helicase DbpA</fullName>
        <ecNumber evidence="11">3.6.4.13</ecNumber>
    </submittedName>
</protein>
<evidence type="ECO:0000256" key="2">
    <source>
        <dbReference type="ARBA" id="ARBA00022801"/>
    </source>
</evidence>
<dbReference type="GO" id="GO:0003724">
    <property type="term" value="F:RNA helicase activity"/>
    <property type="evidence" value="ECO:0007669"/>
    <property type="project" value="UniProtKB-EC"/>
</dbReference>
<name>A0A7M1AXP7_9BACT</name>
<dbReference type="Pfam" id="PF00271">
    <property type="entry name" value="Helicase_C"/>
    <property type="match status" value="1"/>
</dbReference>
<dbReference type="InterPro" id="IPR014014">
    <property type="entry name" value="RNA_helicase_DEAD_Q_motif"/>
</dbReference>
<evidence type="ECO:0000313" key="11">
    <source>
        <dbReference type="EMBL" id="QOP42223.1"/>
    </source>
</evidence>
<dbReference type="PROSITE" id="PS00039">
    <property type="entry name" value="DEAD_ATP_HELICASE"/>
    <property type="match status" value="1"/>
</dbReference>
<dbReference type="Pfam" id="PF03880">
    <property type="entry name" value="DbpA"/>
    <property type="match status" value="1"/>
</dbReference>
<dbReference type="Gene3D" id="3.40.50.300">
    <property type="entry name" value="P-loop containing nucleotide triphosphate hydrolases"/>
    <property type="match status" value="2"/>
</dbReference>
<sequence length="452" mass="50621">MQNREKFSSVNLSKKMVENLQKLGYEYMTEIQAQSIGPILEKQDVLAKAKTGSGKTAAFGIGVLSHIDVKRFRVQSLILCPTRELAQQVAKELRNLAKFQHNIKILTLIGGESFGKQLGSLAHHAHIVVGTPGRVLKHLNKGSLSLDELNSFVLDEADRMLDMGFIEEIDGVVSYIPQKVQTLLFSATYDDEILEISKKYQVDPLSITTEEQEVKNEIEEVFVQTANKQNTLLKVLAHYKPKNAIVFVNTKIESDELAEFLQENHIDALSLHGDLEQYDRIDTLVQFSNHSCRVLIATDVASRGLDIKELAMVVNYDMANTKEIYTHRIGRTARAGMKGLAVSLCNDTAELFDEDSNELLEDQDFQSDENFTMYAKYKTLVIEGGKKDKLRAGDILGALTADKSISGSAIGKIDIYDRQAYVAIETNLIDKACKKLNNDKIKAKKFSVWILD</sequence>
<proteinExistence type="inferred from homology"/>
<dbReference type="AlphaFoldDB" id="A0A7M1AXP7"/>
<dbReference type="KEGG" id="smax:FJR03_10940"/>
<dbReference type="InterPro" id="IPR044742">
    <property type="entry name" value="DEAD/DEAH_RhlB"/>
</dbReference>
<keyword evidence="12" id="KW-1185">Reference proteome</keyword>
<evidence type="ECO:0000256" key="7">
    <source>
        <dbReference type="RuleBase" id="RU000492"/>
    </source>
</evidence>
<evidence type="ECO:0000256" key="1">
    <source>
        <dbReference type="ARBA" id="ARBA00022741"/>
    </source>
</evidence>
<feature type="domain" description="DEAD-box RNA helicase Q" evidence="10">
    <location>
        <begin position="5"/>
        <end position="33"/>
    </location>
</feature>
<dbReference type="InterPro" id="IPR012677">
    <property type="entry name" value="Nucleotide-bd_a/b_plait_sf"/>
</dbReference>
<dbReference type="GO" id="GO:0005829">
    <property type="term" value="C:cytosol"/>
    <property type="evidence" value="ECO:0007669"/>
    <property type="project" value="TreeGrafter"/>
</dbReference>
<dbReference type="InterPro" id="IPR005580">
    <property type="entry name" value="DbpA/CsdA_RNA-bd_dom"/>
</dbReference>
<keyword evidence="4 7" id="KW-0067">ATP-binding</keyword>
<dbReference type="Pfam" id="PF00270">
    <property type="entry name" value="DEAD"/>
    <property type="match status" value="1"/>
</dbReference>
<dbReference type="GO" id="GO:0005524">
    <property type="term" value="F:ATP binding"/>
    <property type="evidence" value="ECO:0007669"/>
    <property type="project" value="UniProtKB-KW"/>
</dbReference>
<dbReference type="Gene3D" id="3.30.70.330">
    <property type="match status" value="1"/>
</dbReference>
<evidence type="ECO:0000259" key="9">
    <source>
        <dbReference type="PROSITE" id="PS51194"/>
    </source>
</evidence>
<dbReference type="SMART" id="SM00487">
    <property type="entry name" value="DEXDc"/>
    <property type="match status" value="1"/>
</dbReference>
<dbReference type="Proteomes" id="UP000593910">
    <property type="component" value="Chromosome"/>
</dbReference>
<dbReference type="GO" id="GO:0003676">
    <property type="term" value="F:nucleic acid binding"/>
    <property type="evidence" value="ECO:0007669"/>
    <property type="project" value="InterPro"/>
</dbReference>
<dbReference type="PANTHER" id="PTHR47959:SF1">
    <property type="entry name" value="ATP-DEPENDENT RNA HELICASE DBPA"/>
    <property type="match status" value="1"/>
</dbReference>
<dbReference type="PROSITE" id="PS51194">
    <property type="entry name" value="HELICASE_CTER"/>
    <property type="match status" value="1"/>
</dbReference>
<evidence type="ECO:0000256" key="4">
    <source>
        <dbReference type="ARBA" id="ARBA00022840"/>
    </source>
</evidence>
<dbReference type="InterPro" id="IPR011545">
    <property type="entry name" value="DEAD/DEAH_box_helicase_dom"/>
</dbReference>
<feature type="short sequence motif" description="Q motif" evidence="6">
    <location>
        <begin position="5"/>
        <end position="33"/>
    </location>
</feature>
<dbReference type="EMBL" id="CP041165">
    <property type="protein sequence ID" value="QOP42223.1"/>
    <property type="molecule type" value="Genomic_DNA"/>
</dbReference>
<dbReference type="InterPro" id="IPR050079">
    <property type="entry name" value="DEAD_box_RNA_helicase"/>
</dbReference>
<dbReference type="InterPro" id="IPR001650">
    <property type="entry name" value="Helicase_C-like"/>
</dbReference>
<dbReference type="NCBIfam" id="NF008744">
    <property type="entry name" value="PRK11776.1"/>
    <property type="match status" value="1"/>
</dbReference>
<feature type="domain" description="Helicase ATP-binding" evidence="8">
    <location>
        <begin position="36"/>
        <end position="207"/>
    </location>
</feature>
<dbReference type="SMART" id="SM00490">
    <property type="entry name" value="HELICc"/>
    <property type="match status" value="1"/>
</dbReference>
<dbReference type="InterPro" id="IPR027417">
    <property type="entry name" value="P-loop_NTPase"/>
</dbReference>
<dbReference type="PROSITE" id="PS51192">
    <property type="entry name" value="HELICASE_ATP_BIND_1"/>
    <property type="match status" value="1"/>
</dbReference>
<dbReference type="PANTHER" id="PTHR47959">
    <property type="entry name" value="ATP-DEPENDENT RNA HELICASE RHLE-RELATED"/>
    <property type="match status" value="1"/>
</dbReference>
<organism evidence="11 12">
    <name type="scientific">Sulfurimonas marina</name>
    <dbReference type="NCBI Taxonomy" id="2590551"/>
    <lineage>
        <taxon>Bacteria</taxon>
        <taxon>Pseudomonadati</taxon>
        <taxon>Campylobacterota</taxon>
        <taxon>Epsilonproteobacteria</taxon>
        <taxon>Campylobacterales</taxon>
        <taxon>Sulfurimonadaceae</taxon>
        <taxon>Sulfurimonas</taxon>
    </lineage>
</organism>
<gene>
    <name evidence="11" type="primary">dbpA</name>
    <name evidence="11" type="ORF">FJR03_10940</name>
</gene>
<evidence type="ECO:0000256" key="3">
    <source>
        <dbReference type="ARBA" id="ARBA00022806"/>
    </source>
</evidence>